<dbReference type="InterPro" id="IPR014864">
    <property type="entry name" value="TF_NikR_Ni-bd_C"/>
</dbReference>
<keyword evidence="13" id="KW-1185">Reference proteome</keyword>
<sequence length="172" mass="18957">MTGRSIGCMADDLDRVSLTLPPEMTDRLDGIVTEWDYASRSEAVRDALRDFFTTYEWEGGDETRHYGTIVIAHEHDHDSDVAGRLQTIQHEYADVVTSVQHIHLSEDRCMETLVVDGTAGQIDELANRLRAIGGVKQVKVVVVGSGGSGADKVDSDRAHKHDHAGEPADHEH</sequence>
<dbReference type="NCBIfam" id="NF002169">
    <property type="entry name" value="PRK01002.1"/>
    <property type="match status" value="1"/>
</dbReference>
<dbReference type="Gene3D" id="1.10.1220.10">
    <property type="entry name" value="Met repressor-like"/>
    <property type="match status" value="1"/>
</dbReference>
<gene>
    <name evidence="12" type="ordered locus">Huta_0164</name>
</gene>
<dbReference type="STRING" id="519442.Huta_0164"/>
<keyword evidence="4 8" id="KW-0479">Metal-binding</keyword>
<dbReference type="Gene3D" id="3.30.70.1150">
    <property type="entry name" value="ACT-like. Chain A, domain 2"/>
    <property type="match status" value="1"/>
</dbReference>
<dbReference type="InterPro" id="IPR010985">
    <property type="entry name" value="Ribbon_hlx_hlx"/>
</dbReference>
<evidence type="ECO:0000256" key="2">
    <source>
        <dbReference type="ARBA" id="ARBA00008478"/>
    </source>
</evidence>
<dbReference type="GO" id="GO:0010045">
    <property type="term" value="P:response to nickel cation"/>
    <property type="evidence" value="ECO:0007669"/>
    <property type="project" value="InterPro"/>
</dbReference>
<evidence type="ECO:0000256" key="7">
    <source>
        <dbReference type="ARBA" id="ARBA00023163"/>
    </source>
</evidence>
<evidence type="ECO:0000256" key="8">
    <source>
        <dbReference type="HAMAP-Rule" id="MF_00476"/>
    </source>
</evidence>
<dbReference type="KEGG" id="hut:Huta_0164"/>
<dbReference type="InterPro" id="IPR022988">
    <property type="entry name" value="Ni_resp_reg_NikR"/>
</dbReference>
<evidence type="ECO:0000256" key="5">
    <source>
        <dbReference type="ARBA" id="ARBA00023015"/>
    </source>
</evidence>
<name>C7NP61_HALUD</name>
<feature type="region of interest" description="Disordered" evidence="9">
    <location>
        <begin position="146"/>
        <end position="172"/>
    </location>
</feature>
<evidence type="ECO:0000313" key="12">
    <source>
        <dbReference type="EMBL" id="ACV10352.1"/>
    </source>
</evidence>
<dbReference type="HAMAP" id="MF_00476">
    <property type="entry name" value="NikR"/>
    <property type="match status" value="1"/>
</dbReference>
<dbReference type="InterPro" id="IPR013321">
    <property type="entry name" value="Arc_rbn_hlx_hlx"/>
</dbReference>
<evidence type="ECO:0000256" key="4">
    <source>
        <dbReference type="ARBA" id="ARBA00022723"/>
    </source>
</evidence>
<dbReference type="Proteomes" id="UP000002071">
    <property type="component" value="Chromosome"/>
</dbReference>
<dbReference type="InterPro" id="IPR045865">
    <property type="entry name" value="ACT-like_dom_sf"/>
</dbReference>
<dbReference type="NCBIfam" id="NF003381">
    <property type="entry name" value="PRK04460.1"/>
    <property type="match status" value="1"/>
</dbReference>
<proteinExistence type="inferred from homology"/>
<organism evidence="12 13">
    <name type="scientific">Halorhabdus utahensis (strain DSM 12940 / JCM 11049 / AX-2)</name>
    <dbReference type="NCBI Taxonomy" id="519442"/>
    <lineage>
        <taxon>Archaea</taxon>
        <taxon>Methanobacteriati</taxon>
        <taxon>Methanobacteriota</taxon>
        <taxon>Stenosarchaea group</taxon>
        <taxon>Halobacteria</taxon>
        <taxon>Halobacteriales</taxon>
        <taxon>Haloarculaceae</taxon>
        <taxon>Halorhabdus</taxon>
    </lineage>
</organism>
<dbReference type="InterPro" id="IPR002145">
    <property type="entry name" value="CopG"/>
</dbReference>
<keyword evidence="5 8" id="KW-0805">Transcription regulation</keyword>
<dbReference type="PANTHER" id="PTHR34719:SF2">
    <property type="entry name" value="NICKEL-RESPONSIVE REGULATOR"/>
    <property type="match status" value="1"/>
</dbReference>
<keyword evidence="3 8" id="KW-0533">Nickel</keyword>
<feature type="binding site" evidence="8">
    <location>
        <position position="101"/>
    </location>
    <ligand>
        <name>Ni(2+)</name>
        <dbReference type="ChEBI" id="CHEBI:49786"/>
    </ligand>
</feature>
<dbReference type="HOGENOM" id="CLU_113319_1_2_2"/>
<evidence type="ECO:0000256" key="6">
    <source>
        <dbReference type="ARBA" id="ARBA00023125"/>
    </source>
</evidence>
<comment type="cofactor">
    <cofactor evidence="8">
        <name>Ni(2+)</name>
        <dbReference type="ChEBI" id="CHEBI:49786"/>
    </cofactor>
    <text evidence="8">Binds 1 nickel ion per subunit.</text>
</comment>
<evidence type="ECO:0000259" key="10">
    <source>
        <dbReference type="Pfam" id="PF01402"/>
    </source>
</evidence>
<dbReference type="GO" id="GO:0003700">
    <property type="term" value="F:DNA-binding transcription factor activity"/>
    <property type="evidence" value="ECO:0007669"/>
    <property type="project" value="UniProtKB-UniRule"/>
</dbReference>
<dbReference type="NCBIfam" id="NF002815">
    <property type="entry name" value="PRK02967.1"/>
    <property type="match status" value="1"/>
</dbReference>
<feature type="binding site" evidence="8">
    <location>
        <position position="103"/>
    </location>
    <ligand>
        <name>Ni(2+)</name>
        <dbReference type="ChEBI" id="CHEBI:49786"/>
    </ligand>
</feature>
<dbReference type="PANTHER" id="PTHR34719">
    <property type="entry name" value="NICKEL-RESPONSIVE REGULATOR"/>
    <property type="match status" value="1"/>
</dbReference>
<dbReference type="GO" id="GO:0016151">
    <property type="term" value="F:nickel cation binding"/>
    <property type="evidence" value="ECO:0007669"/>
    <property type="project" value="UniProtKB-UniRule"/>
</dbReference>
<feature type="domain" description="Transcription factor NikR nickel binding C-terminal" evidence="11">
    <location>
        <begin position="67"/>
        <end position="142"/>
    </location>
</feature>
<feature type="compositionally biased region" description="Basic and acidic residues" evidence="9">
    <location>
        <begin position="151"/>
        <end position="172"/>
    </location>
</feature>
<dbReference type="SUPFAM" id="SSF47598">
    <property type="entry name" value="Ribbon-helix-helix"/>
    <property type="match status" value="1"/>
</dbReference>
<feature type="binding site" evidence="8">
    <location>
        <position position="109"/>
    </location>
    <ligand>
        <name>Ni(2+)</name>
        <dbReference type="ChEBI" id="CHEBI:49786"/>
    </ligand>
</feature>
<dbReference type="EMBL" id="CP001687">
    <property type="protein sequence ID" value="ACV10352.1"/>
    <property type="molecule type" value="Genomic_DNA"/>
</dbReference>
<evidence type="ECO:0000256" key="1">
    <source>
        <dbReference type="ARBA" id="ARBA00002339"/>
    </source>
</evidence>
<dbReference type="GO" id="GO:0003677">
    <property type="term" value="F:DNA binding"/>
    <property type="evidence" value="ECO:0007669"/>
    <property type="project" value="UniProtKB-KW"/>
</dbReference>
<keyword evidence="6 8" id="KW-0238">DNA-binding</keyword>
<reference evidence="12 13" key="1">
    <citation type="journal article" date="2009" name="Stand. Genomic Sci.">
        <title>Complete genome sequence of Halorhabdus utahensis type strain (AX-2).</title>
        <authorList>
            <person name="Anderson I."/>
            <person name="Tindall B.J."/>
            <person name="Pomrenke H."/>
            <person name="Goker M."/>
            <person name="Lapidus A."/>
            <person name="Nolan M."/>
            <person name="Copeland A."/>
            <person name="Glavina Del Rio T."/>
            <person name="Chen F."/>
            <person name="Tice H."/>
            <person name="Cheng J.F."/>
            <person name="Lucas S."/>
            <person name="Chertkov O."/>
            <person name="Bruce D."/>
            <person name="Brettin T."/>
            <person name="Detter J.C."/>
            <person name="Han C."/>
            <person name="Goodwin L."/>
            <person name="Land M."/>
            <person name="Hauser L."/>
            <person name="Chang Y.J."/>
            <person name="Jeffries C.D."/>
            <person name="Pitluck S."/>
            <person name="Pati A."/>
            <person name="Mavromatis K."/>
            <person name="Ivanova N."/>
            <person name="Ovchinnikova G."/>
            <person name="Chen A."/>
            <person name="Palaniappan K."/>
            <person name="Chain P."/>
            <person name="Rohde M."/>
            <person name="Bristow J."/>
            <person name="Eisen J.A."/>
            <person name="Markowitz V."/>
            <person name="Hugenholtz P."/>
            <person name="Kyrpides N.C."/>
            <person name="Klenk H.P."/>
        </authorList>
    </citation>
    <scope>NUCLEOTIDE SEQUENCE [LARGE SCALE GENOMIC DNA]</scope>
    <source>
        <strain evidence="13">DSM 12940 / JCM 11049 / AX-2</strain>
    </source>
</reference>
<protein>
    <recommendedName>
        <fullName evidence="8">Putative nickel-responsive regulator</fullName>
    </recommendedName>
</protein>
<dbReference type="InterPro" id="IPR027271">
    <property type="entry name" value="Acetolactate_synth/TF_NikR_C"/>
</dbReference>
<evidence type="ECO:0000256" key="3">
    <source>
        <dbReference type="ARBA" id="ARBA00022596"/>
    </source>
</evidence>
<accession>C7NP61</accession>
<dbReference type="SUPFAM" id="SSF55021">
    <property type="entry name" value="ACT-like"/>
    <property type="match status" value="1"/>
</dbReference>
<comment type="similarity">
    <text evidence="2 8">Belongs to the transcriptional regulatory CopG/NikR family.</text>
</comment>
<comment type="function">
    <text evidence="1 8">Transcriptional regulator.</text>
</comment>
<dbReference type="InterPro" id="IPR050192">
    <property type="entry name" value="CopG/NikR_regulator"/>
</dbReference>
<dbReference type="Pfam" id="PF08753">
    <property type="entry name" value="NikR_C"/>
    <property type="match status" value="1"/>
</dbReference>
<dbReference type="CDD" id="cd22231">
    <property type="entry name" value="RHH_NikR_HicB-like"/>
    <property type="match status" value="1"/>
</dbReference>
<dbReference type="AlphaFoldDB" id="C7NP61"/>
<keyword evidence="7 8" id="KW-0804">Transcription</keyword>
<dbReference type="eggNOG" id="arCOG01008">
    <property type="taxonomic scope" value="Archaea"/>
</dbReference>
<dbReference type="Pfam" id="PF01402">
    <property type="entry name" value="RHH_1"/>
    <property type="match status" value="1"/>
</dbReference>
<evidence type="ECO:0000256" key="9">
    <source>
        <dbReference type="SAM" id="MobiDB-lite"/>
    </source>
</evidence>
<evidence type="ECO:0000313" key="13">
    <source>
        <dbReference type="Proteomes" id="UP000002071"/>
    </source>
</evidence>
<feature type="domain" description="Ribbon-helix-helix protein CopG" evidence="10">
    <location>
        <begin position="15"/>
        <end position="51"/>
    </location>
</feature>
<feature type="binding site" evidence="8">
    <location>
        <position position="90"/>
    </location>
    <ligand>
        <name>Ni(2+)</name>
        <dbReference type="ChEBI" id="CHEBI:49786"/>
    </ligand>
</feature>
<evidence type="ECO:0000259" key="11">
    <source>
        <dbReference type="Pfam" id="PF08753"/>
    </source>
</evidence>